<keyword evidence="7" id="KW-0408">Iron</keyword>
<comment type="similarity">
    <text evidence="2">Belongs to the Nth/MutY family.</text>
</comment>
<keyword evidence="3" id="KW-0004">4Fe-4S</keyword>
<evidence type="ECO:0000256" key="7">
    <source>
        <dbReference type="ARBA" id="ARBA00023004"/>
    </source>
</evidence>
<dbReference type="GO" id="GO:0003906">
    <property type="term" value="F:DNA-(apurinic or apyrimidinic site) endonuclease activity"/>
    <property type="evidence" value="ECO:0007669"/>
    <property type="project" value="InterPro"/>
</dbReference>
<evidence type="ECO:0000256" key="10">
    <source>
        <dbReference type="ARBA" id="ARBA00023295"/>
    </source>
</evidence>
<dbReference type="EMBL" id="CAEMXZ010000039">
    <property type="protein sequence ID" value="CAB4323348.1"/>
    <property type="molecule type" value="Genomic_DNA"/>
</dbReference>
<evidence type="ECO:0000259" key="11">
    <source>
        <dbReference type="SMART" id="SM00478"/>
    </source>
</evidence>
<dbReference type="SUPFAM" id="SSF48150">
    <property type="entry name" value="DNA-glycosylase"/>
    <property type="match status" value="1"/>
</dbReference>
<gene>
    <name evidence="12" type="ORF">UFOPK1392_01102</name>
    <name evidence="13" type="ORF">UFOPK3733_00576</name>
</gene>
<evidence type="ECO:0000256" key="5">
    <source>
        <dbReference type="ARBA" id="ARBA00022763"/>
    </source>
</evidence>
<proteinExistence type="inferred from homology"/>
<dbReference type="FunFam" id="1.10.340.30:FF:000001">
    <property type="entry name" value="Endonuclease III"/>
    <property type="match status" value="1"/>
</dbReference>
<dbReference type="Gene3D" id="1.10.340.30">
    <property type="entry name" value="Hypothetical protein, domain 2"/>
    <property type="match status" value="1"/>
</dbReference>
<evidence type="ECO:0000313" key="12">
    <source>
        <dbReference type="EMBL" id="CAB4323348.1"/>
    </source>
</evidence>
<evidence type="ECO:0000256" key="3">
    <source>
        <dbReference type="ARBA" id="ARBA00022485"/>
    </source>
</evidence>
<keyword evidence="9" id="KW-0234">DNA repair</keyword>
<evidence type="ECO:0000256" key="6">
    <source>
        <dbReference type="ARBA" id="ARBA00022801"/>
    </source>
</evidence>
<evidence type="ECO:0000256" key="8">
    <source>
        <dbReference type="ARBA" id="ARBA00023014"/>
    </source>
</evidence>
<organism evidence="13">
    <name type="scientific">freshwater metagenome</name>
    <dbReference type="NCBI Taxonomy" id="449393"/>
    <lineage>
        <taxon>unclassified sequences</taxon>
        <taxon>metagenomes</taxon>
        <taxon>ecological metagenomes</taxon>
    </lineage>
</organism>
<dbReference type="GO" id="GO:0006285">
    <property type="term" value="P:base-excision repair, AP site formation"/>
    <property type="evidence" value="ECO:0007669"/>
    <property type="project" value="TreeGrafter"/>
</dbReference>
<dbReference type="EMBL" id="CAFBNC010000018">
    <property type="protein sequence ID" value="CAB4929392.1"/>
    <property type="molecule type" value="Genomic_DNA"/>
</dbReference>
<keyword evidence="10" id="KW-0326">Glycosidase</keyword>
<dbReference type="Gene3D" id="1.10.1670.10">
    <property type="entry name" value="Helix-hairpin-Helix base-excision DNA repair enzymes (C-terminal)"/>
    <property type="match status" value="1"/>
</dbReference>
<dbReference type="AlphaFoldDB" id="A0A6J7IG92"/>
<evidence type="ECO:0000256" key="4">
    <source>
        <dbReference type="ARBA" id="ARBA00022723"/>
    </source>
</evidence>
<keyword evidence="6" id="KW-0378">Hydrolase</keyword>
<reference evidence="13" key="1">
    <citation type="submission" date="2020-05" db="EMBL/GenBank/DDBJ databases">
        <authorList>
            <person name="Chiriac C."/>
            <person name="Salcher M."/>
            <person name="Ghai R."/>
            <person name="Kavagutti S V."/>
        </authorList>
    </citation>
    <scope>NUCLEOTIDE SEQUENCE</scope>
</reference>
<dbReference type="PANTHER" id="PTHR10359:SF18">
    <property type="entry name" value="ENDONUCLEASE III"/>
    <property type="match status" value="1"/>
</dbReference>
<feature type="domain" description="HhH-GPD" evidence="11">
    <location>
        <begin position="43"/>
        <end position="190"/>
    </location>
</feature>
<protein>
    <submittedName>
        <fullName evidence="13">Unannotated protein</fullName>
    </submittedName>
</protein>
<sequence length="213" mass="23456">MGRPRSPKGRATETFRRLMLEYPDAHCELDHRNPYELLAATILSAQCTDVRVNLVTPALFARYPTPEDLAVARIDDVEELVRSTGFYRNKARSLVGMAQALVERFEGEVPSAMEDLITIPGCGRKTANVVRSVAMDLPGLPVDTHVGRLSGRLGLSTETDPVKLEYVLNDMIPPADRGVFSLLLILHGRRACPARSPRCGECVLADFCPTAPR</sequence>
<keyword evidence="8" id="KW-0411">Iron-sulfur</keyword>
<dbReference type="Pfam" id="PF00730">
    <property type="entry name" value="HhH-GPD"/>
    <property type="match status" value="1"/>
</dbReference>
<evidence type="ECO:0000256" key="1">
    <source>
        <dbReference type="ARBA" id="ARBA00001966"/>
    </source>
</evidence>
<dbReference type="Pfam" id="PF10576">
    <property type="entry name" value="EndIII_4Fe-2S"/>
    <property type="match status" value="1"/>
</dbReference>
<dbReference type="GO" id="GO:0051539">
    <property type="term" value="F:4 iron, 4 sulfur cluster binding"/>
    <property type="evidence" value="ECO:0007669"/>
    <property type="project" value="UniProtKB-KW"/>
</dbReference>
<dbReference type="CDD" id="cd00056">
    <property type="entry name" value="ENDO3c"/>
    <property type="match status" value="1"/>
</dbReference>
<accession>A0A6J7IG92</accession>
<dbReference type="PIRSF" id="PIRSF001435">
    <property type="entry name" value="Nth"/>
    <property type="match status" value="1"/>
</dbReference>
<keyword evidence="5" id="KW-0227">DNA damage</keyword>
<dbReference type="PROSITE" id="PS00764">
    <property type="entry name" value="ENDONUCLEASE_III_1"/>
    <property type="match status" value="1"/>
</dbReference>
<comment type="cofactor">
    <cofactor evidence="1">
        <name>[4Fe-4S] cluster</name>
        <dbReference type="ChEBI" id="CHEBI:49883"/>
    </cofactor>
</comment>
<dbReference type="InterPro" id="IPR004035">
    <property type="entry name" value="Endouclease-III_FeS-bd_BS"/>
</dbReference>
<dbReference type="InterPro" id="IPR003651">
    <property type="entry name" value="Endonuclease3_FeS-loop_motif"/>
</dbReference>
<evidence type="ECO:0000256" key="9">
    <source>
        <dbReference type="ARBA" id="ARBA00023204"/>
    </source>
</evidence>
<dbReference type="HAMAP" id="MF_00942">
    <property type="entry name" value="Nth"/>
    <property type="match status" value="1"/>
</dbReference>
<dbReference type="InterPro" id="IPR023170">
    <property type="entry name" value="HhH_base_excis_C"/>
</dbReference>
<evidence type="ECO:0000313" key="13">
    <source>
        <dbReference type="EMBL" id="CAB4929392.1"/>
    </source>
</evidence>
<dbReference type="GO" id="GO:0019104">
    <property type="term" value="F:DNA N-glycosylase activity"/>
    <property type="evidence" value="ECO:0007669"/>
    <property type="project" value="TreeGrafter"/>
</dbReference>
<dbReference type="PANTHER" id="PTHR10359">
    <property type="entry name" value="A/G-SPECIFIC ADENINE GLYCOSYLASE/ENDONUCLEASE III"/>
    <property type="match status" value="1"/>
</dbReference>
<name>A0A6J7IG92_9ZZZZ</name>
<evidence type="ECO:0000256" key="2">
    <source>
        <dbReference type="ARBA" id="ARBA00008343"/>
    </source>
</evidence>
<dbReference type="InterPro" id="IPR005759">
    <property type="entry name" value="Nth"/>
</dbReference>
<dbReference type="NCBIfam" id="TIGR01083">
    <property type="entry name" value="nth"/>
    <property type="match status" value="1"/>
</dbReference>
<dbReference type="InterPro" id="IPR011257">
    <property type="entry name" value="DNA_glycosylase"/>
</dbReference>
<dbReference type="SMART" id="SM00478">
    <property type="entry name" value="ENDO3c"/>
    <property type="match status" value="1"/>
</dbReference>
<dbReference type="GO" id="GO:0046872">
    <property type="term" value="F:metal ion binding"/>
    <property type="evidence" value="ECO:0007669"/>
    <property type="project" value="UniProtKB-KW"/>
</dbReference>
<keyword evidence="4" id="KW-0479">Metal-binding</keyword>
<dbReference type="InterPro" id="IPR003265">
    <property type="entry name" value="HhH-GPD_domain"/>
</dbReference>